<dbReference type="EMBL" id="JAENGY010000271">
    <property type="protein sequence ID" value="KAG6967487.1"/>
    <property type="molecule type" value="Genomic_DNA"/>
</dbReference>
<evidence type="ECO:0000313" key="2">
    <source>
        <dbReference type="Proteomes" id="UP000709295"/>
    </source>
</evidence>
<reference evidence="1" key="1">
    <citation type="submission" date="2021-01" db="EMBL/GenBank/DDBJ databases">
        <title>Phytophthora aleatoria, a newly-described species from Pinus radiata is distinct from Phytophthora cactorum isolates based on comparative genomics.</title>
        <authorList>
            <person name="Mcdougal R."/>
            <person name="Panda P."/>
            <person name="Williams N."/>
            <person name="Studholme D.J."/>
        </authorList>
    </citation>
    <scope>NUCLEOTIDE SEQUENCE</scope>
    <source>
        <strain evidence="1">NZFS 4037</strain>
    </source>
</reference>
<proteinExistence type="predicted"/>
<accession>A0A8J5ITW5</accession>
<organism evidence="1 2">
    <name type="scientific">Phytophthora aleatoria</name>
    <dbReference type="NCBI Taxonomy" id="2496075"/>
    <lineage>
        <taxon>Eukaryota</taxon>
        <taxon>Sar</taxon>
        <taxon>Stramenopiles</taxon>
        <taxon>Oomycota</taxon>
        <taxon>Peronosporomycetes</taxon>
        <taxon>Peronosporales</taxon>
        <taxon>Peronosporaceae</taxon>
        <taxon>Phytophthora</taxon>
    </lineage>
</organism>
<dbReference type="AlphaFoldDB" id="A0A8J5ITW5"/>
<comment type="caution">
    <text evidence="1">The sequence shown here is derived from an EMBL/GenBank/DDBJ whole genome shotgun (WGS) entry which is preliminary data.</text>
</comment>
<sequence length="158" mass="17915">MAFVAILQDVEQQLLRATQVVQLHVRLADTGPAELEEAEEKGIVGFIESLGIRVQRLVLYYRNACDVYFHELNGIVPFSKKEQLRAELMEIGAVLNSWIERVLAHKIQLQQLVNAAEFDMRITRLIDTLPGCAPASLVTNIRQAFGIPEPRALRPRQR</sequence>
<keyword evidence="2" id="KW-1185">Reference proteome</keyword>
<name>A0A8J5ITW5_9STRA</name>
<evidence type="ECO:0000313" key="1">
    <source>
        <dbReference type="EMBL" id="KAG6967487.1"/>
    </source>
</evidence>
<protein>
    <submittedName>
        <fullName evidence="1">Uncharacterized protein</fullName>
    </submittedName>
</protein>
<gene>
    <name evidence="1" type="ORF">JG688_00006301</name>
</gene>
<dbReference type="Proteomes" id="UP000709295">
    <property type="component" value="Unassembled WGS sequence"/>
</dbReference>